<evidence type="ECO:0000313" key="1">
    <source>
        <dbReference type="EMBL" id="KLJ12621.1"/>
    </source>
</evidence>
<organism evidence="1 2">
    <name type="scientific">Blastomyces silverae</name>
    <dbReference type="NCBI Taxonomy" id="2060906"/>
    <lineage>
        <taxon>Eukaryota</taxon>
        <taxon>Fungi</taxon>
        <taxon>Dikarya</taxon>
        <taxon>Ascomycota</taxon>
        <taxon>Pezizomycotina</taxon>
        <taxon>Eurotiomycetes</taxon>
        <taxon>Eurotiomycetidae</taxon>
        <taxon>Onygenales</taxon>
        <taxon>Ajellomycetaceae</taxon>
        <taxon>Blastomyces</taxon>
    </lineage>
</organism>
<dbReference type="EMBL" id="LDEV01000777">
    <property type="protein sequence ID" value="KLJ12621.1"/>
    <property type="molecule type" value="Genomic_DNA"/>
</dbReference>
<feature type="non-terminal residue" evidence="1">
    <location>
        <position position="56"/>
    </location>
</feature>
<name>A0A0H1BU94_9EURO</name>
<protein>
    <submittedName>
        <fullName evidence="1">Uncharacterized protein</fullName>
    </submittedName>
</protein>
<dbReference type="Proteomes" id="UP000053573">
    <property type="component" value="Unassembled WGS sequence"/>
</dbReference>
<sequence>MTDIEDIIERVKLSRLTDITEFNLIFLTVIKAAAASYRHFFNTNNTVRKTLLLSYK</sequence>
<proteinExistence type="predicted"/>
<evidence type="ECO:0000313" key="2">
    <source>
        <dbReference type="Proteomes" id="UP000053573"/>
    </source>
</evidence>
<keyword evidence="2" id="KW-1185">Reference proteome</keyword>
<reference evidence="2" key="1">
    <citation type="journal article" date="2015" name="PLoS Genet.">
        <title>The dynamic genome and transcriptome of the human fungal pathogen Blastomyces and close relative Emmonsia.</title>
        <authorList>
            <person name="Munoz J.F."/>
            <person name="Gauthier G.M."/>
            <person name="Desjardins C.A."/>
            <person name="Gallo J.E."/>
            <person name="Holder J."/>
            <person name="Sullivan T.D."/>
            <person name="Marty A.J."/>
            <person name="Carmen J.C."/>
            <person name="Chen Z."/>
            <person name="Ding L."/>
            <person name="Gujja S."/>
            <person name="Magrini V."/>
            <person name="Misas E."/>
            <person name="Mitreva M."/>
            <person name="Priest M."/>
            <person name="Saif S."/>
            <person name="Whiston E.A."/>
            <person name="Young S."/>
            <person name="Zeng Q."/>
            <person name="Goldman W.E."/>
            <person name="Mardis E.R."/>
            <person name="Taylor J.W."/>
            <person name="McEwen J.G."/>
            <person name="Clay O.K."/>
            <person name="Klein B.S."/>
            <person name="Cuomo C.A."/>
        </authorList>
    </citation>
    <scope>NUCLEOTIDE SEQUENCE [LARGE SCALE GENOMIC DNA]</scope>
    <source>
        <strain evidence="2">UAMH 139</strain>
    </source>
</reference>
<gene>
    <name evidence="1" type="ORF">EMPG_12351</name>
</gene>
<comment type="caution">
    <text evidence="1">The sequence shown here is derived from an EMBL/GenBank/DDBJ whole genome shotgun (WGS) entry which is preliminary data.</text>
</comment>
<accession>A0A0H1BU94</accession>
<dbReference type="AlphaFoldDB" id="A0A0H1BU94"/>